<feature type="transmembrane region" description="Helical" evidence="1">
    <location>
        <begin position="21"/>
        <end position="45"/>
    </location>
</feature>
<proteinExistence type="predicted"/>
<dbReference type="Proteomes" id="UP000289193">
    <property type="component" value="Unassembled WGS sequence"/>
</dbReference>
<gene>
    <name evidence="2" type="ORF">ABIV_1601</name>
    <name evidence="3" type="ORF">CRV05_04190</name>
</gene>
<evidence type="ECO:0000313" key="3">
    <source>
        <dbReference type="EMBL" id="RXK10484.1"/>
    </source>
</evidence>
<keyword evidence="1" id="KW-0812">Transmembrane</keyword>
<dbReference type="AlphaFoldDB" id="A0AAX2AAM6"/>
<evidence type="ECO:0000313" key="4">
    <source>
        <dbReference type="Proteomes" id="UP000253850"/>
    </source>
</evidence>
<dbReference type="KEGG" id="hbv:ABIV_1601"/>
<reference evidence="2 4" key="2">
    <citation type="submission" date="2018-07" db="EMBL/GenBank/DDBJ databases">
        <title>Complete genome of the Arcobacter bivalviorum type strain LMG 26154.</title>
        <authorList>
            <person name="Miller W.G."/>
            <person name="Yee E."/>
            <person name="Bono J.L."/>
        </authorList>
    </citation>
    <scope>NUCLEOTIDE SEQUENCE [LARGE SCALE GENOMIC DNA]</scope>
    <source>
        <strain evidence="2 4">LMG 26154</strain>
    </source>
</reference>
<protein>
    <submittedName>
        <fullName evidence="2">Membrane protein</fullName>
    </submittedName>
</protein>
<accession>A0AAX2AAM6</accession>
<dbReference type="EMBL" id="CP031217">
    <property type="protein sequence ID" value="AXH12591.1"/>
    <property type="molecule type" value="Genomic_DNA"/>
</dbReference>
<reference evidence="3 5" key="1">
    <citation type="submission" date="2017-10" db="EMBL/GenBank/DDBJ databases">
        <title>Genomics of the genus Arcobacter.</title>
        <authorList>
            <person name="Perez-Cataluna A."/>
            <person name="Figueras M.J."/>
        </authorList>
    </citation>
    <scope>NUCLEOTIDE SEQUENCE [LARGE SCALE GENOMIC DNA]</scope>
    <source>
        <strain evidence="3 5">CECT 7835</strain>
    </source>
</reference>
<feature type="transmembrane region" description="Helical" evidence="1">
    <location>
        <begin position="57"/>
        <end position="82"/>
    </location>
</feature>
<evidence type="ECO:0000313" key="5">
    <source>
        <dbReference type="Proteomes" id="UP000289193"/>
    </source>
</evidence>
<name>A0AAX2AAM6_9BACT</name>
<keyword evidence="1" id="KW-1133">Transmembrane helix</keyword>
<sequence length="216" mass="25489">MENNIELIPDKDGFLFEIEDKVYLVTQVYIIVFFSALFLLLFYLADFSLTNLYEHGRLGRLVIVFSIPIYLYYIIKTLYYVLIQKRKKIKFYETNILLSNSVLIVLNDTKKMYKLKISLISQKKESLSVLNKLFAVLVFPFVAMVLLSAICSIYLSYRKLYLDNLLFITNKNEKIGGVAYNLLNQKEQIKVKLYFEKYLNINIDELEQRLVLIPNE</sequence>
<dbReference type="Proteomes" id="UP000253850">
    <property type="component" value="Chromosome"/>
</dbReference>
<evidence type="ECO:0000313" key="2">
    <source>
        <dbReference type="EMBL" id="AXH12591.1"/>
    </source>
</evidence>
<feature type="transmembrane region" description="Helical" evidence="1">
    <location>
        <begin position="133"/>
        <end position="157"/>
    </location>
</feature>
<keyword evidence="5" id="KW-1185">Reference proteome</keyword>
<organism evidence="3 5">
    <name type="scientific">Halarcobacter bivalviorum</name>
    <dbReference type="NCBI Taxonomy" id="663364"/>
    <lineage>
        <taxon>Bacteria</taxon>
        <taxon>Pseudomonadati</taxon>
        <taxon>Campylobacterota</taxon>
        <taxon>Epsilonproteobacteria</taxon>
        <taxon>Campylobacterales</taxon>
        <taxon>Arcobacteraceae</taxon>
        <taxon>Halarcobacter</taxon>
    </lineage>
</organism>
<keyword evidence="1" id="KW-0472">Membrane</keyword>
<evidence type="ECO:0000256" key="1">
    <source>
        <dbReference type="SAM" id="Phobius"/>
    </source>
</evidence>
<dbReference type="RefSeq" id="WP_114839418.1">
    <property type="nucleotide sequence ID" value="NZ_CP031217.1"/>
</dbReference>
<dbReference type="EMBL" id="PDKM01000002">
    <property type="protein sequence ID" value="RXK10484.1"/>
    <property type="molecule type" value="Genomic_DNA"/>
</dbReference>